<organism evidence="1 2">
    <name type="scientific">Popillia japonica</name>
    <name type="common">Japanese beetle</name>
    <dbReference type="NCBI Taxonomy" id="7064"/>
    <lineage>
        <taxon>Eukaryota</taxon>
        <taxon>Metazoa</taxon>
        <taxon>Ecdysozoa</taxon>
        <taxon>Arthropoda</taxon>
        <taxon>Hexapoda</taxon>
        <taxon>Insecta</taxon>
        <taxon>Pterygota</taxon>
        <taxon>Neoptera</taxon>
        <taxon>Endopterygota</taxon>
        <taxon>Coleoptera</taxon>
        <taxon>Polyphaga</taxon>
        <taxon>Scarabaeiformia</taxon>
        <taxon>Scarabaeidae</taxon>
        <taxon>Rutelinae</taxon>
        <taxon>Popillia</taxon>
    </lineage>
</organism>
<proteinExistence type="predicted"/>
<protein>
    <recommendedName>
        <fullName evidence="3">Protein pinocchio</fullName>
    </recommendedName>
</protein>
<name>A0AAW1K0T2_POPJA</name>
<accession>A0AAW1K0T2</accession>
<sequence>MGVLVGDTNRKVFREKKFTITSPVASNMSLASVHPAELHSSHSSLTTLSHSLDDITGLSWNSPYHTIHSDHVMTIEELRNQMSSCFTCGVSWTDDHVSLDCSECGGYAMERPCPICDGNCGVMWKRDLTKTHATSKARWLGECKLSRGQTIQEPANTLIAQELCSRLEKLSANS</sequence>
<reference evidence="1 2" key="1">
    <citation type="journal article" date="2024" name="BMC Genomics">
        <title>De novo assembly and annotation of Popillia japonica's genome with initial clues to its potential as an invasive pest.</title>
        <authorList>
            <person name="Cucini C."/>
            <person name="Boschi S."/>
            <person name="Funari R."/>
            <person name="Cardaioli E."/>
            <person name="Iannotti N."/>
            <person name="Marturano G."/>
            <person name="Paoli F."/>
            <person name="Bruttini M."/>
            <person name="Carapelli A."/>
            <person name="Frati F."/>
            <person name="Nardi F."/>
        </authorList>
    </citation>
    <scope>NUCLEOTIDE SEQUENCE [LARGE SCALE GENOMIC DNA]</scope>
    <source>
        <strain evidence="1">DMR45628</strain>
    </source>
</reference>
<evidence type="ECO:0000313" key="1">
    <source>
        <dbReference type="EMBL" id="KAK9711531.1"/>
    </source>
</evidence>
<evidence type="ECO:0000313" key="2">
    <source>
        <dbReference type="Proteomes" id="UP001458880"/>
    </source>
</evidence>
<dbReference type="AlphaFoldDB" id="A0AAW1K0T2"/>
<gene>
    <name evidence="1" type="ORF">QE152_g25415</name>
</gene>
<evidence type="ECO:0008006" key="3">
    <source>
        <dbReference type="Google" id="ProtNLM"/>
    </source>
</evidence>
<dbReference type="EMBL" id="JASPKY010000278">
    <property type="protein sequence ID" value="KAK9711531.1"/>
    <property type="molecule type" value="Genomic_DNA"/>
</dbReference>
<keyword evidence="2" id="KW-1185">Reference proteome</keyword>
<comment type="caution">
    <text evidence="1">The sequence shown here is derived from an EMBL/GenBank/DDBJ whole genome shotgun (WGS) entry which is preliminary data.</text>
</comment>
<dbReference type="Proteomes" id="UP001458880">
    <property type="component" value="Unassembled WGS sequence"/>
</dbReference>